<reference evidence="2" key="2">
    <citation type="submission" date="2023-01" db="EMBL/GenBank/DDBJ databases">
        <authorList>
            <person name="Sun Q."/>
            <person name="Evtushenko L."/>
        </authorList>
    </citation>
    <scope>NUCLEOTIDE SEQUENCE</scope>
    <source>
        <strain evidence="2">VKM B-2789</strain>
    </source>
</reference>
<dbReference type="PANTHER" id="PTHR45947">
    <property type="entry name" value="SULFOQUINOVOSYL TRANSFERASE SQD2"/>
    <property type="match status" value="1"/>
</dbReference>
<name>A0A9W6N9Z8_9HYPH</name>
<dbReference type="InterPro" id="IPR050194">
    <property type="entry name" value="Glycosyltransferase_grp1"/>
</dbReference>
<keyword evidence="2" id="KW-0808">Transferase</keyword>
<dbReference type="Gene3D" id="3.40.50.2000">
    <property type="entry name" value="Glycogen Phosphorylase B"/>
    <property type="match status" value="2"/>
</dbReference>
<organism evidence="2 3">
    <name type="scientific">Ancylobacter defluvii</name>
    <dbReference type="NCBI Taxonomy" id="1282440"/>
    <lineage>
        <taxon>Bacteria</taxon>
        <taxon>Pseudomonadati</taxon>
        <taxon>Pseudomonadota</taxon>
        <taxon>Alphaproteobacteria</taxon>
        <taxon>Hyphomicrobiales</taxon>
        <taxon>Xanthobacteraceae</taxon>
        <taxon>Ancylobacter</taxon>
    </lineage>
</organism>
<evidence type="ECO:0000259" key="1">
    <source>
        <dbReference type="Pfam" id="PF13439"/>
    </source>
</evidence>
<sequence length="452" mass="51015">MQSAGKATQDCTMKIVLFVHCYFPDHFYGTESYTRVVARNLREQGHTVKIVTATFAGETAQTAFIEEYEWEGIGVLRFDRNLIPNRVVRDTYYMPELRAVLERILRREKPDVVHICHLINHTTALLEVLDSLSIPTVGTFTDFYGICFNNKLQAHDESLCLGPDKHRTNCLNCFLKEVAGQAPSGFTKYAGHPALRPLSSRVARFATPALKAAWREDIEAIVERPGVLADAYGTFDAAVAPTQFLHDAYRRNGFDGRLDISRFGIDIDRAPKPERQDGKLHFGFIGQLARHKGVHLLVEALDAIAHDNARLSIWGNEQTDPAYSRELRRRAAWLPVQFRGTFPVEDMARHLAEIDVLVIPSLWYENSPLILLQALATHTPVIIADVAGMTEFVPPFEFGVYFARGSAKSLADAMEHFAKDSALARVMSQRIGYERTTRHMVDDLLRIYEEVA</sequence>
<dbReference type="EMBL" id="BSFM01000011">
    <property type="protein sequence ID" value="GLK83934.1"/>
    <property type="molecule type" value="Genomic_DNA"/>
</dbReference>
<dbReference type="PANTHER" id="PTHR45947:SF3">
    <property type="entry name" value="SULFOQUINOVOSYL TRANSFERASE SQD2"/>
    <property type="match status" value="1"/>
</dbReference>
<evidence type="ECO:0000313" key="3">
    <source>
        <dbReference type="Proteomes" id="UP001143330"/>
    </source>
</evidence>
<dbReference type="Proteomes" id="UP001143330">
    <property type="component" value="Unassembled WGS sequence"/>
</dbReference>
<accession>A0A9W6N9Z8</accession>
<dbReference type="GO" id="GO:0016757">
    <property type="term" value="F:glycosyltransferase activity"/>
    <property type="evidence" value="ECO:0007669"/>
    <property type="project" value="UniProtKB-ARBA"/>
</dbReference>
<evidence type="ECO:0000313" key="2">
    <source>
        <dbReference type="EMBL" id="GLK83934.1"/>
    </source>
</evidence>
<proteinExistence type="predicted"/>
<dbReference type="Pfam" id="PF13439">
    <property type="entry name" value="Glyco_transf_4"/>
    <property type="match status" value="1"/>
</dbReference>
<dbReference type="CDD" id="cd03823">
    <property type="entry name" value="GT4_ExpE7-like"/>
    <property type="match status" value="1"/>
</dbReference>
<protein>
    <submittedName>
        <fullName evidence="2">Glycosyl transferase family 1</fullName>
    </submittedName>
</protein>
<dbReference type="SUPFAM" id="SSF53756">
    <property type="entry name" value="UDP-Glycosyltransferase/glycogen phosphorylase"/>
    <property type="match status" value="1"/>
</dbReference>
<dbReference type="Pfam" id="PF13692">
    <property type="entry name" value="Glyco_trans_1_4"/>
    <property type="match status" value="1"/>
</dbReference>
<reference evidence="2" key="1">
    <citation type="journal article" date="2014" name="Int. J. Syst. Evol. Microbiol.">
        <title>Complete genome sequence of Corynebacterium casei LMG S-19264T (=DSM 44701T), isolated from a smear-ripened cheese.</title>
        <authorList>
            <consortium name="US DOE Joint Genome Institute (JGI-PGF)"/>
            <person name="Walter F."/>
            <person name="Albersmeier A."/>
            <person name="Kalinowski J."/>
            <person name="Ruckert C."/>
        </authorList>
    </citation>
    <scope>NUCLEOTIDE SEQUENCE</scope>
    <source>
        <strain evidence="2">VKM B-2789</strain>
    </source>
</reference>
<dbReference type="AlphaFoldDB" id="A0A9W6N9Z8"/>
<dbReference type="InterPro" id="IPR028098">
    <property type="entry name" value="Glyco_trans_4-like_N"/>
</dbReference>
<comment type="caution">
    <text evidence="2">The sequence shown here is derived from an EMBL/GenBank/DDBJ whole genome shotgun (WGS) entry which is preliminary data.</text>
</comment>
<feature type="domain" description="Glycosyltransferase subfamily 4-like N-terminal" evidence="1">
    <location>
        <begin position="29"/>
        <end position="140"/>
    </location>
</feature>
<keyword evidence="3" id="KW-1185">Reference proteome</keyword>
<gene>
    <name evidence="2" type="ORF">GCM10017653_20040</name>
</gene>